<evidence type="ECO:0000313" key="3">
    <source>
        <dbReference type="Proteomes" id="UP000198923"/>
    </source>
</evidence>
<proteinExistence type="predicted"/>
<keyword evidence="1" id="KW-1133">Transmembrane helix</keyword>
<name>A0A1G8HHP8_9ACTN</name>
<protein>
    <submittedName>
        <fullName evidence="2">Uncharacterized protein</fullName>
    </submittedName>
</protein>
<feature type="transmembrane region" description="Helical" evidence="1">
    <location>
        <begin position="6"/>
        <end position="26"/>
    </location>
</feature>
<sequence length="37" mass="4304">MTTVVRNLVIGTVLVLMAVLLIKSLPELNRYMKMRRM</sequence>
<dbReference type="EMBL" id="FNCN01000032">
    <property type="protein sequence ID" value="SDI06227.1"/>
    <property type="molecule type" value="Genomic_DNA"/>
</dbReference>
<organism evidence="2 3">
    <name type="scientific">Sinosporangium album</name>
    <dbReference type="NCBI Taxonomy" id="504805"/>
    <lineage>
        <taxon>Bacteria</taxon>
        <taxon>Bacillati</taxon>
        <taxon>Actinomycetota</taxon>
        <taxon>Actinomycetes</taxon>
        <taxon>Streptosporangiales</taxon>
        <taxon>Streptosporangiaceae</taxon>
        <taxon>Sinosporangium</taxon>
    </lineage>
</organism>
<evidence type="ECO:0000313" key="2">
    <source>
        <dbReference type="EMBL" id="SDI06227.1"/>
    </source>
</evidence>
<evidence type="ECO:0000256" key="1">
    <source>
        <dbReference type="SAM" id="Phobius"/>
    </source>
</evidence>
<dbReference type="Proteomes" id="UP000198923">
    <property type="component" value="Unassembled WGS sequence"/>
</dbReference>
<accession>A0A1G8HHP8</accession>
<keyword evidence="3" id="KW-1185">Reference proteome</keyword>
<gene>
    <name evidence="2" type="ORF">SAMN05421505_13238</name>
</gene>
<dbReference type="Pfam" id="PF21833">
    <property type="entry name" value="DUF6893"/>
    <property type="match status" value="1"/>
</dbReference>
<keyword evidence="1" id="KW-0472">Membrane</keyword>
<keyword evidence="1" id="KW-0812">Transmembrane</keyword>
<reference evidence="2 3" key="1">
    <citation type="submission" date="2016-10" db="EMBL/GenBank/DDBJ databases">
        <authorList>
            <person name="de Groot N.N."/>
        </authorList>
    </citation>
    <scope>NUCLEOTIDE SEQUENCE [LARGE SCALE GENOMIC DNA]</scope>
    <source>
        <strain evidence="2 3">CPCC 201354</strain>
    </source>
</reference>
<dbReference type="AlphaFoldDB" id="A0A1G8HHP8"/>
<dbReference type="InterPro" id="IPR054188">
    <property type="entry name" value="DUF6893"/>
</dbReference>